<reference evidence="3" key="1">
    <citation type="submission" date="2016-03" db="EMBL/GenBank/DDBJ databases">
        <authorList>
            <person name="Loux Valentin"/>
        </authorList>
    </citation>
    <scope>NUCLEOTIDE SEQUENCE [LARGE SCALE GENOMIC DNA]</scope>
    <source>
        <strain evidence="3">C1</strain>
    </source>
</reference>
<comment type="caution">
    <text evidence="2">The sequence shown here is derived from an EMBL/GenBank/DDBJ whole genome shotgun (WGS) entry which is preliminary data.</text>
</comment>
<organism evidence="2 3">
    <name type="scientific">Anaplasma phagocytophilum</name>
    <name type="common">Ehrlichia phagocytophila</name>
    <dbReference type="NCBI Taxonomy" id="948"/>
    <lineage>
        <taxon>Bacteria</taxon>
        <taxon>Pseudomonadati</taxon>
        <taxon>Pseudomonadota</taxon>
        <taxon>Alphaproteobacteria</taxon>
        <taxon>Rickettsiales</taxon>
        <taxon>Anaplasmataceae</taxon>
        <taxon>Anaplasma</taxon>
        <taxon>phagocytophilum group</taxon>
    </lineage>
</organism>
<evidence type="ECO:0000313" key="2">
    <source>
        <dbReference type="EMBL" id="SBO14235.1"/>
    </source>
</evidence>
<keyword evidence="1" id="KW-1133">Transmembrane helix</keyword>
<name>A0AA45UTB7_ANAPH</name>
<gene>
    <name evidence="2" type="ORF">ANAPC1_00582</name>
</gene>
<dbReference type="AlphaFoldDB" id="A0AA45UTB7"/>
<dbReference type="EMBL" id="FLLR01000017">
    <property type="protein sequence ID" value="SBO14235.1"/>
    <property type="molecule type" value="Genomic_DNA"/>
</dbReference>
<evidence type="ECO:0000256" key="1">
    <source>
        <dbReference type="SAM" id="Phobius"/>
    </source>
</evidence>
<proteinExistence type="predicted"/>
<dbReference type="Proteomes" id="UP000078419">
    <property type="component" value="Unassembled WGS sequence"/>
</dbReference>
<protein>
    <submittedName>
        <fullName evidence="2">Uncharacterized protein</fullName>
    </submittedName>
</protein>
<evidence type="ECO:0000313" key="3">
    <source>
        <dbReference type="Proteomes" id="UP000078419"/>
    </source>
</evidence>
<keyword evidence="1" id="KW-0472">Membrane</keyword>
<sequence>MKCAFAVQCTKHLKMLSGTKIRFGSMVFSVPVYFSSVPKFLIELYL</sequence>
<keyword evidence="1" id="KW-0812">Transmembrane</keyword>
<feature type="transmembrane region" description="Helical" evidence="1">
    <location>
        <begin position="21"/>
        <end position="42"/>
    </location>
</feature>
<accession>A0AA45UTB7</accession>